<dbReference type="InterPro" id="IPR029018">
    <property type="entry name" value="Hex-like_dom2"/>
</dbReference>
<dbReference type="InterPro" id="IPR025705">
    <property type="entry name" value="Beta_hexosaminidase_sua/sub"/>
</dbReference>
<evidence type="ECO:0000259" key="9">
    <source>
        <dbReference type="Pfam" id="PF02838"/>
    </source>
</evidence>
<dbReference type="PRINTS" id="PR00738">
    <property type="entry name" value="GLHYDRLASE20"/>
</dbReference>
<dbReference type="GO" id="GO:0016020">
    <property type="term" value="C:membrane"/>
    <property type="evidence" value="ECO:0007669"/>
    <property type="project" value="TreeGrafter"/>
</dbReference>
<dbReference type="PROSITE" id="PS51257">
    <property type="entry name" value="PROKAR_LIPOPROTEIN"/>
    <property type="match status" value="1"/>
</dbReference>
<evidence type="ECO:0000256" key="5">
    <source>
        <dbReference type="ARBA" id="ARBA00023295"/>
    </source>
</evidence>
<evidence type="ECO:0000256" key="4">
    <source>
        <dbReference type="ARBA" id="ARBA00022801"/>
    </source>
</evidence>
<protein>
    <recommendedName>
        <fullName evidence="3">beta-N-acetylhexosaminidase</fullName>
        <ecNumber evidence="3">3.2.1.52</ecNumber>
    </recommendedName>
</protein>
<dbReference type="GO" id="GO:0004563">
    <property type="term" value="F:beta-N-acetylhexosaminidase activity"/>
    <property type="evidence" value="ECO:0007669"/>
    <property type="project" value="UniProtKB-EC"/>
</dbReference>
<dbReference type="Proteomes" id="UP000092164">
    <property type="component" value="Unassembled WGS sequence"/>
</dbReference>
<dbReference type="InterPro" id="IPR015882">
    <property type="entry name" value="HEX_bac_N"/>
</dbReference>
<dbReference type="InterPro" id="IPR017853">
    <property type="entry name" value="GH"/>
</dbReference>
<feature type="domain" description="Beta-hexosaminidase bacterial type N-terminal" evidence="9">
    <location>
        <begin position="40"/>
        <end position="162"/>
    </location>
</feature>
<organism evidence="10 11">
    <name type="scientific">Maribacter hydrothermalis</name>
    <dbReference type="NCBI Taxonomy" id="1836467"/>
    <lineage>
        <taxon>Bacteria</taxon>
        <taxon>Pseudomonadati</taxon>
        <taxon>Bacteroidota</taxon>
        <taxon>Flavobacteriia</taxon>
        <taxon>Flavobacteriales</taxon>
        <taxon>Flavobacteriaceae</taxon>
        <taxon>Maribacter</taxon>
    </lineage>
</organism>
<comment type="similarity">
    <text evidence="2">Belongs to the glycosyl hydrolase 20 family.</text>
</comment>
<dbReference type="Gene3D" id="3.20.20.80">
    <property type="entry name" value="Glycosidases"/>
    <property type="match status" value="1"/>
</dbReference>
<evidence type="ECO:0000313" key="11">
    <source>
        <dbReference type="Proteomes" id="UP000092164"/>
    </source>
</evidence>
<evidence type="ECO:0000256" key="1">
    <source>
        <dbReference type="ARBA" id="ARBA00001231"/>
    </source>
</evidence>
<accession>A0A1B7Z1R0</accession>
<feature type="signal peptide" evidence="7">
    <location>
        <begin position="1"/>
        <end position="23"/>
    </location>
</feature>
<dbReference type="EMBL" id="LZFP01000045">
    <property type="protein sequence ID" value="OBR36624.1"/>
    <property type="molecule type" value="Genomic_DNA"/>
</dbReference>
<feature type="active site" description="Proton donor" evidence="6">
    <location>
        <position position="342"/>
    </location>
</feature>
<feature type="domain" description="Glycoside hydrolase family 20 catalytic" evidence="8">
    <location>
        <begin position="352"/>
        <end position="488"/>
    </location>
</feature>
<dbReference type="OrthoDB" id="9763537at2"/>
<feature type="domain" description="Glycoside hydrolase family 20 catalytic" evidence="8">
    <location>
        <begin position="179"/>
        <end position="344"/>
    </location>
</feature>
<dbReference type="KEGG" id="mart:BTR34_13490"/>
<evidence type="ECO:0000256" key="2">
    <source>
        <dbReference type="ARBA" id="ARBA00006285"/>
    </source>
</evidence>
<dbReference type="RefSeq" id="WP_068486293.1">
    <property type="nucleotide sequence ID" value="NZ_CP018760.1"/>
</dbReference>
<proteinExistence type="inferred from homology"/>
<comment type="caution">
    <text evidence="10">The sequence shown here is derived from an EMBL/GenBank/DDBJ whole genome shotgun (WGS) entry which is preliminary data.</text>
</comment>
<dbReference type="PANTHER" id="PTHR22600">
    <property type="entry name" value="BETA-HEXOSAMINIDASE"/>
    <property type="match status" value="1"/>
</dbReference>
<reference evidence="11" key="1">
    <citation type="submission" date="2016-06" db="EMBL/GenBank/DDBJ databases">
        <authorList>
            <person name="Zhan P."/>
        </authorList>
    </citation>
    <scope>NUCLEOTIDE SEQUENCE [LARGE SCALE GENOMIC DNA]</scope>
    <source>
        <strain evidence="11">T28</strain>
    </source>
</reference>
<evidence type="ECO:0000259" key="8">
    <source>
        <dbReference type="Pfam" id="PF00728"/>
    </source>
</evidence>
<sequence length="537" mass="61060">MFKTICIRSLFFASVIIAFIACSEEKKKNIIMPLTDLSKVSLIPKPLKTTPTNSAFALDQFTAIYTSKNATGFEEVGKFLAEKLKNKIDLTIPVNTEGSNTVERVIYINQSDSTELDSPEAYQLYINQDSIIINANTSEGAFRGIQTLRQLVPLESNDTLALQKIWPVPSGKIIDNPNFAYRGSMLDVARHFFSVEDVKKYIDLLAYYKINVLHLHLSDDQGWRIEIKSWPKLTEIGGSTEVGGESGGFYTQEDYKEIVRYAAERYMTIIPEIDMPGHTNAASVSYPFLNGNGKTPKLYEGMKVGFSTFDTHKDTVYAFIDDVVREISAITPGPYFHVGGDESHVTKKSDYIYFINKVEKIVQKHGKRMIGWDEVAIADVDATSISQWWASEENAKKAVDKGMQIIVSPAKKAYLDMEYDTLSKFGLHWAAYIPVDTAYIWTPEEYGIPLENILGVEAPLWSETISNIDELEYLAFPRIIGYSELSWSIKENRNWEDYKVRLADQAPFLDRMDVKYYPSPLIDWKKSDFTYKTIEKD</sequence>
<dbReference type="GO" id="GO:0005975">
    <property type="term" value="P:carbohydrate metabolic process"/>
    <property type="evidence" value="ECO:0007669"/>
    <property type="project" value="InterPro"/>
</dbReference>
<dbReference type="EC" id="3.2.1.52" evidence="3"/>
<dbReference type="Pfam" id="PF02838">
    <property type="entry name" value="Glyco_hydro_20b"/>
    <property type="match status" value="1"/>
</dbReference>
<evidence type="ECO:0000256" key="6">
    <source>
        <dbReference type="PIRSR" id="PIRSR625705-1"/>
    </source>
</evidence>
<keyword evidence="4" id="KW-0378">Hydrolase</keyword>
<dbReference type="InterPro" id="IPR015883">
    <property type="entry name" value="Glyco_hydro_20_cat"/>
</dbReference>
<dbReference type="GO" id="GO:0030203">
    <property type="term" value="P:glycosaminoglycan metabolic process"/>
    <property type="evidence" value="ECO:0007669"/>
    <property type="project" value="TreeGrafter"/>
</dbReference>
<comment type="catalytic activity">
    <reaction evidence="1">
        <text>Hydrolysis of terminal non-reducing N-acetyl-D-hexosamine residues in N-acetyl-beta-D-hexosaminides.</text>
        <dbReference type="EC" id="3.2.1.52"/>
    </reaction>
</comment>
<dbReference type="Gene3D" id="3.30.379.10">
    <property type="entry name" value="Chitobiase/beta-hexosaminidase domain 2-like"/>
    <property type="match status" value="1"/>
</dbReference>
<evidence type="ECO:0000256" key="3">
    <source>
        <dbReference type="ARBA" id="ARBA00012663"/>
    </source>
</evidence>
<dbReference type="SUPFAM" id="SSF51445">
    <property type="entry name" value="(Trans)glycosidases"/>
    <property type="match status" value="1"/>
</dbReference>
<dbReference type="Pfam" id="PF00728">
    <property type="entry name" value="Glyco_hydro_20"/>
    <property type="match status" value="2"/>
</dbReference>
<feature type="chain" id="PRO_5008602176" description="beta-N-acetylhexosaminidase" evidence="7">
    <location>
        <begin position="24"/>
        <end position="537"/>
    </location>
</feature>
<dbReference type="PIRSF" id="PIRSF001093">
    <property type="entry name" value="B-hxosamndse_ab_euk"/>
    <property type="match status" value="1"/>
</dbReference>
<dbReference type="PANTHER" id="PTHR22600:SF57">
    <property type="entry name" value="BETA-N-ACETYLHEXOSAMINIDASE"/>
    <property type="match status" value="1"/>
</dbReference>
<dbReference type="SUPFAM" id="SSF55545">
    <property type="entry name" value="beta-N-acetylhexosaminidase-like domain"/>
    <property type="match status" value="1"/>
</dbReference>
<dbReference type="AlphaFoldDB" id="A0A1B7Z1R0"/>
<dbReference type="STRING" id="1836467.BTR34_13490"/>
<keyword evidence="7" id="KW-0732">Signal</keyword>
<gene>
    <name evidence="10" type="ORF">A9200_09380</name>
</gene>
<dbReference type="CDD" id="cd06568">
    <property type="entry name" value="GH20_SpHex_like"/>
    <property type="match status" value="1"/>
</dbReference>
<keyword evidence="5" id="KW-0326">Glycosidase</keyword>
<name>A0A1B7Z1R0_9FLAO</name>
<keyword evidence="11" id="KW-1185">Reference proteome</keyword>
<evidence type="ECO:0000313" key="10">
    <source>
        <dbReference type="EMBL" id="OBR36624.1"/>
    </source>
</evidence>
<evidence type="ECO:0000256" key="7">
    <source>
        <dbReference type="SAM" id="SignalP"/>
    </source>
</evidence>